<proteinExistence type="inferred from homology"/>
<keyword evidence="5 7" id="KW-1133">Transmembrane helix</keyword>
<comment type="similarity">
    <text evidence="7">Belongs to the binding-protein-dependent transport system permease family.</text>
</comment>
<keyword evidence="2 7" id="KW-0813">Transport</keyword>
<dbReference type="InterPro" id="IPR000515">
    <property type="entry name" value="MetI-like"/>
</dbReference>
<dbReference type="EMBL" id="REGA01000013">
    <property type="protein sequence ID" value="RQG93575.1"/>
    <property type="molecule type" value="Genomic_DNA"/>
</dbReference>
<dbReference type="GO" id="GO:0055085">
    <property type="term" value="P:transmembrane transport"/>
    <property type="evidence" value="ECO:0007669"/>
    <property type="project" value="InterPro"/>
</dbReference>
<feature type="transmembrane region" description="Helical" evidence="7">
    <location>
        <begin position="101"/>
        <end position="125"/>
    </location>
</feature>
<evidence type="ECO:0000256" key="7">
    <source>
        <dbReference type="RuleBase" id="RU363032"/>
    </source>
</evidence>
<keyword evidence="10" id="KW-1185">Reference proteome</keyword>
<dbReference type="Gene3D" id="1.10.3720.10">
    <property type="entry name" value="MetI-like"/>
    <property type="match status" value="1"/>
</dbReference>
<feature type="transmembrane region" description="Helical" evidence="7">
    <location>
        <begin position="183"/>
        <end position="205"/>
    </location>
</feature>
<dbReference type="PROSITE" id="PS50928">
    <property type="entry name" value="ABC_TM1"/>
    <property type="match status" value="1"/>
</dbReference>
<dbReference type="OrthoDB" id="44105at2157"/>
<dbReference type="InterPro" id="IPR035906">
    <property type="entry name" value="MetI-like_sf"/>
</dbReference>
<feature type="transmembrane region" description="Helical" evidence="7">
    <location>
        <begin position="146"/>
        <end position="163"/>
    </location>
</feature>
<sequence length="325" mass="36721">MSLKKYVVRRIGQLIVTYWAFLTLLFVVFRLAPGDPTSMYLQEGLSAEEREAILARHGLDQPLHVQYVEYMAQYLTGDLGQSFRHGVPVWDVLVVRFFNTIILMGLAFAIAYLIGVSVGAFIGWVRGTRKEKTGIVVTLIARSSPEFWIGILLLMVFTFYLGWFPSGGIRPPGTEYETFLGRYLNWGVAYHLVLPVLTGVIYYMATPTLLMRSSMINVLNSDFIQIKKAEGIPEYIILYKHAARNSILPMTTVVALVVGMSIGGSLVIETVFSWPGMGREMVESVTYNDYPLAQAIFFLMGSLVIWMNFVADLAYVYLDPRVRYD</sequence>
<feature type="domain" description="ABC transmembrane type-1" evidence="8">
    <location>
        <begin position="97"/>
        <end position="311"/>
    </location>
</feature>
<name>A0A3N6PAU6_NATCH</name>
<dbReference type="Proteomes" id="UP000282323">
    <property type="component" value="Unassembled WGS sequence"/>
</dbReference>
<dbReference type="CDD" id="cd06261">
    <property type="entry name" value="TM_PBP2"/>
    <property type="match status" value="1"/>
</dbReference>
<dbReference type="GO" id="GO:0005886">
    <property type="term" value="C:plasma membrane"/>
    <property type="evidence" value="ECO:0007669"/>
    <property type="project" value="UniProtKB-SubCell"/>
</dbReference>
<feature type="transmembrane region" description="Helical" evidence="7">
    <location>
        <begin position="12"/>
        <end position="32"/>
    </location>
</feature>
<feature type="transmembrane region" description="Helical" evidence="7">
    <location>
        <begin position="292"/>
        <end position="318"/>
    </location>
</feature>
<dbReference type="SUPFAM" id="SSF161098">
    <property type="entry name" value="MetI-like"/>
    <property type="match status" value="1"/>
</dbReference>
<comment type="caution">
    <text evidence="9">The sequence shown here is derived from an EMBL/GenBank/DDBJ whole genome shotgun (WGS) entry which is preliminary data.</text>
</comment>
<keyword evidence="4 7" id="KW-0812">Transmembrane</keyword>
<reference evidence="9 10" key="1">
    <citation type="submission" date="2018-10" db="EMBL/GenBank/DDBJ databases">
        <title>Natrarchaeobius chitinivorans gen. nov., sp. nov., and Natrarchaeobius haloalkaliphilus sp. nov., alkaliphilic, chitin-utilizing haloarchaea from hypersaline alkaline lakes.</title>
        <authorList>
            <person name="Sorokin D.Y."/>
            <person name="Elcheninov A.G."/>
            <person name="Kostrikina N.A."/>
            <person name="Bale N.J."/>
            <person name="Sinninghe Damste J.S."/>
            <person name="Khijniak T.V."/>
            <person name="Kublanov I.V."/>
            <person name="Toshchakov S.V."/>
        </authorList>
    </citation>
    <scope>NUCLEOTIDE SEQUENCE [LARGE SCALE GENOMIC DNA]</scope>
    <source>
        <strain evidence="9 10">AArcht4T</strain>
    </source>
</reference>
<gene>
    <name evidence="9" type="ORF">EA473_14710</name>
</gene>
<evidence type="ECO:0000256" key="2">
    <source>
        <dbReference type="ARBA" id="ARBA00022448"/>
    </source>
</evidence>
<dbReference type="PANTHER" id="PTHR43163">
    <property type="entry name" value="DIPEPTIDE TRANSPORT SYSTEM PERMEASE PROTEIN DPPB-RELATED"/>
    <property type="match status" value="1"/>
</dbReference>
<evidence type="ECO:0000256" key="4">
    <source>
        <dbReference type="ARBA" id="ARBA00022692"/>
    </source>
</evidence>
<dbReference type="Pfam" id="PF19300">
    <property type="entry name" value="BPD_transp_1_N"/>
    <property type="match status" value="1"/>
</dbReference>
<accession>A0A3N6PAU6</accession>
<feature type="transmembrane region" description="Helical" evidence="7">
    <location>
        <begin position="247"/>
        <end position="272"/>
    </location>
</feature>
<evidence type="ECO:0000259" key="8">
    <source>
        <dbReference type="PROSITE" id="PS50928"/>
    </source>
</evidence>
<keyword evidence="3" id="KW-1003">Cell membrane</keyword>
<dbReference type="PANTHER" id="PTHR43163:SF6">
    <property type="entry name" value="DIPEPTIDE TRANSPORT SYSTEM PERMEASE PROTEIN DPPB-RELATED"/>
    <property type="match status" value="1"/>
</dbReference>
<dbReference type="Pfam" id="PF00528">
    <property type="entry name" value="BPD_transp_1"/>
    <property type="match status" value="1"/>
</dbReference>
<evidence type="ECO:0000313" key="9">
    <source>
        <dbReference type="EMBL" id="RQG93575.1"/>
    </source>
</evidence>
<keyword evidence="6 7" id="KW-0472">Membrane</keyword>
<dbReference type="AlphaFoldDB" id="A0A3N6PAU6"/>
<dbReference type="RefSeq" id="WP_124196352.1">
    <property type="nucleotide sequence ID" value="NZ_REGA01000013.1"/>
</dbReference>
<organism evidence="9 10">
    <name type="scientific">Natrarchaeobius chitinivorans</name>
    <dbReference type="NCBI Taxonomy" id="1679083"/>
    <lineage>
        <taxon>Archaea</taxon>
        <taxon>Methanobacteriati</taxon>
        <taxon>Methanobacteriota</taxon>
        <taxon>Stenosarchaea group</taxon>
        <taxon>Halobacteria</taxon>
        <taxon>Halobacteriales</taxon>
        <taxon>Natrialbaceae</taxon>
        <taxon>Natrarchaeobius</taxon>
    </lineage>
</organism>
<evidence type="ECO:0000313" key="10">
    <source>
        <dbReference type="Proteomes" id="UP000282323"/>
    </source>
</evidence>
<evidence type="ECO:0000256" key="6">
    <source>
        <dbReference type="ARBA" id="ARBA00023136"/>
    </source>
</evidence>
<dbReference type="InterPro" id="IPR045621">
    <property type="entry name" value="BPD_transp_1_N"/>
</dbReference>
<evidence type="ECO:0000256" key="5">
    <source>
        <dbReference type="ARBA" id="ARBA00022989"/>
    </source>
</evidence>
<comment type="subcellular location">
    <subcellularLocation>
        <location evidence="1 7">Cell membrane</location>
        <topology evidence="1 7">Multi-pass membrane protein</topology>
    </subcellularLocation>
</comment>
<evidence type="ECO:0000256" key="3">
    <source>
        <dbReference type="ARBA" id="ARBA00022475"/>
    </source>
</evidence>
<evidence type="ECO:0000256" key="1">
    <source>
        <dbReference type="ARBA" id="ARBA00004651"/>
    </source>
</evidence>
<protein>
    <submittedName>
        <fullName evidence="9">ABC transporter permease</fullName>
    </submittedName>
</protein>